<feature type="domain" description="MobA/VirD2-like nuclease" evidence="2">
    <location>
        <begin position="38"/>
        <end position="150"/>
    </location>
</feature>
<dbReference type="EMBL" id="FZOS01000028">
    <property type="protein sequence ID" value="SNS98017.1"/>
    <property type="molecule type" value="Genomic_DNA"/>
</dbReference>
<evidence type="ECO:0000259" key="2">
    <source>
        <dbReference type="Pfam" id="PF03432"/>
    </source>
</evidence>
<gene>
    <name evidence="3" type="ORF">SAMN06295912_1281</name>
</gene>
<protein>
    <submittedName>
        <fullName evidence="3">Relaxase/Mobilisation nuclease domain-containing protein</fullName>
    </submittedName>
</protein>
<accession>A0A239IWM5</accession>
<keyword evidence="4" id="KW-1185">Reference proteome</keyword>
<evidence type="ECO:0000313" key="4">
    <source>
        <dbReference type="Proteomes" id="UP000198281"/>
    </source>
</evidence>
<dbReference type="Pfam" id="PF03432">
    <property type="entry name" value="Relaxase"/>
    <property type="match status" value="1"/>
</dbReference>
<evidence type="ECO:0000313" key="3">
    <source>
        <dbReference type="EMBL" id="SNS98017.1"/>
    </source>
</evidence>
<name>A0A239IWM5_9SPHN</name>
<dbReference type="RefSeq" id="WP_342746613.1">
    <property type="nucleotide sequence ID" value="NZ_FZOS01000028.1"/>
</dbReference>
<proteinExistence type="predicted"/>
<sequence length="444" mass="51142">WQKGFKVDDFYAARSRAIPPLPWSNIAPPFSEVHEVRGFMSESVMGAMKEAQAMAKGTRCKQYLFSVSLNPPETENVPVDVFEGALSAIEEKLGLAGQPRMVIFHEKEGRRHAHAVWSRIDAETMTAKQLSFFKSKLRDVSKALYLENGWKMPTGLMDSKARDPRNFTLAEWQQAKRTELDAKAVKGIAQECWAVSDNAQTFAHALEERGLYLAKGDRRSHVAVTYEGEVFALSRLIGMKTKDVTAKLGRPDNLRSVAETKAHIAESIAPRLDTYLKQAKTQAKAAMKPLHDKRLAMRDVHQAERRRMEQGQRERWQRETMERAARLRTGVRGMWDRLTGDRAKVIKQNEIEAYWGLRRDRDQRRSMLDAQHKERRELQVRIRQTRERHARQILELHKQAANYRLMRDGNTQSRSIRSEFSRKAGEAREPRGRNNSSRGLELGR</sequence>
<reference evidence="4" key="1">
    <citation type="submission" date="2017-06" db="EMBL/GenBank/DDBJ databases">
        <authorList>
            <person name="Varghese N."/>
            <person name="Submissions S."/>
        </authorList>
    </citation>
    <scope>NUCLEOTIDE SEQUENCE [LARGE SCALE GENOMIC DNA]</scope>
    <source>
        <strain evidence="4">LNB2</strain>
    </source>
</reference>
<organism evidence="3 4">
    <name type="scientific">Edaphosphingomonas laterariae</name>
    <dbReference type="NCBI Taxonomy" id="861865"/>
    <lineage>
        <taxon>Bacteria</taxon>
        <taxon>Pseudomonadati</taxon>
        <taxon>Pseudomonadota</taxon>
        <taxon>Alphaproteobacteria</taxon>
        <taxon>Sphingomonadales</taxon>
        <taxon>Rhizorhabdaceae</taxon>
        <taxon>Edaphosphingomonas</taxon>
    </lineage>
</organism>
<evidence type="ECO:0000256" key="1">
    <source>
        <dbReference type="SAM" id="MobiDB-lite"/>
    </source>
</evidence>
<dbReference type="Proteomes" id="UP000198281">
    <property type="component" value="Unassembled WGS sequence"/>
</dbReference>
<feature type="non-terminal residue" evidence="3">
    <location>
        <position position="1"/>
    </location>
</feature>
<dbReference type="AlphaFoldDB" id="A0A239IWM5"/>
<dbReference type="InterPro" id="IPR005094">
    <property type="entry name" value="Endonuclease_MobA/VirD2"/>
</dbReference>
<feature type="compositionally biased region" description="Basic and acidic residues" evidence="1">
    <location>
        <begin position="416"/>
        <end position="432"/>
    </location>
</feature>
<feature type="region of interest" description="Disordered" evidence="1">
    <location>
        <begin position="406"/>
        <end position="444"/>
    </location>
</feature>